<feature type="domain" description="DNA helicase DnaB-like N-terminal" evidence="3">
    <location>
        <begin position="14"/>
        <end position="113"/>
    </location>
</feature>
<dbReference type="GO" id="GO:0006260">
    <property type="term" value="P:DNA replication"/>
    <property type="evidence" value="ECO:0007669"/>
    <property type="project" value="UniProtKB-KW"/>
</dbReference>
<keyword evidence="5" id="KW-1185">Reference proteome</keyword>
<dbReference type="SUPFAM" id="SSF48024">
    <property type="entry name" value="N-terminal domain of DnaB helicase"/>
    <property type="match status" value="1"/>
</dbReference>
<evidence type="ECO:0000313" key="5">
    <source>
        <dbReference type="Proteomes" id="UP000618795"/>
    </source>
</evidence>
<evidence type="ECO:0000256" key="2">
    <source>
        <dbReference type="ARBA" id="ARBA00023125"/>
    </source>
</evidence>
<dbReference type="InterPro" id="IPR016136">
    <property type="entry name" value="DNA_helicase_N/primase_C"/>
</dbReference>
<evidence type="ECO:0000259" key="3">
    <source>
        <dbReference type="Pfam" id="PF00772"/>
    </source>
</evidence>
<keyword evidence="2" id="KW-0238">DNA-binding</keyword>
<accession>A0A918MGI8</accession>
<evidence type="ECO:0000313" key="4">
    <source>
        <dbReference type="EMBL" id="GGV31127.1"/>
    </source>
</evidence>
<dbReference type="AlphaFoldDB" id="A0A918MGI8"/>
<dbReference type="EMBL" id="BMTD01000051">
    <property type="protein sequence ID" value="GGV31127.1"/>
    <property type="molecule type" value="Genomic_DNA"/>
</dbReference>
<sequence length="455" mass="49102">MSGELTPERREAIREAEQAVLGVLLHEGVKDLVPDLVDLLAPEDFYEPRHGRLWEVLASLWAAAQPCDPVTVTAELTRQGDLDKLGGRSYLHTLYEAVPSAAMALSYAEIVAEEARWRALAAAGTRAVLAAGARTGTAAEAAEAAVEEARAVRDRGASALDAAPLDLVDLLAQADDEPDWVIPGVLARWDRLMVTGPEGGGKSLLLRQVLMRAVAGLHPWKRARIAPVRGLLVDAENSAGQARPWLRKMAAAAAAEGAEIGRGQLFTEIRPGLDLTQAADRAWLLRLVERVRPDVIAIGPLYKLAAPRSGEAAEDSARALMSALEAVRMASDGAALLIEAHSPHAGPGVRRRDMRPIGSSLWLRWPEFGFGLAPAAGEGSEELRLMDWVPWRGPRSERDWPEQMCQGVTWPWQAIQYVGNGPVPGGTLTLTDEQAAAAGITVPEPRHFWDDQQLA</sequence>
<protein>
    <recommendedName>
        <fullName evidence="3">DNA helicase DnaB-like N-terminal domain-containing protein</fullName>
    </recommendedName>
</protein>
<dbReference type="InterPro" id="IPR007693">
    <property type="entry name" value="DNA_helicase_DnaB-like_N"/>
</dbReference>
<dbReference type="Pfam" id="PF00772">
    <property type="entry name" value="DnaB"/>
    <property type="match status" value="1"/>
</dbReference>
<dbReference type="GO" id="GO:0005524">
    <property type="term" value="F:ATP binding"/>
    <property type="evidence" value="ECO:0007669"/>
    <property type="project" value="InterPro"/>
</dbReference>
<gene>
    <name evidence="4" type="ORF">GCM10010260_84260</name>
</gene>
<dbReference type="GO" id="GO:0003678">
    <property type="term" value="F:DNA helicase activity"/>
    <property type="evidence" value="ECO:0007669"/>
    <property type="project" value="InterPro"/>
</dbReference>
<dbReference type="Pfam" id="PF13481">
    <property type="entry name" value="AAA_25"/>
    <property type="match status" value="1"/>
</dbReference>
<dbReference type="RefSeq" id="WP_229854903.1">
    <property type="nucleotide sequence ID" value="NZ_BMTD01000051.1"/>
</dbReference>
<evidence type="ECO:0000256" key="1">
    <source>
        <dbReference type="ARBA" id="ARBA00022705"/>
    </source>
</evidence>
<dbReference type="GO" id="GO:0005829">
    <property type="term" value="C:cytosol"/>
    <property type="evidence" value="ECO:0007669"/>
    <property type="project" value="TreeGrafter"/>
</dbReference>
<proteinExistence type="predicted"/>
<dbReference type="Gene3D" id="1.10.860.10">
    <property type="entry name" value="DNAb Helicase, Chain A"/>
    <property type="match status" value="1"/>
</dbReference>
<dbReference type="SUPFAM" id="SSF52540">
    <property type="entry name" value="P-loop containing nucleoside triphosphate hydrolases"/>
    <property type="match status" value="1"/>
</dbReference>
<reference evidence="4" key="1">
    <citation type="journal article" date="2014" name="Int. J. Syst. Evol. Microbiol.">
        <title>Complete genome sequence of Corynebacterium casei LMG S-19264T (=DSM 44701T), isolated from a smear-ripened cheese.</title>
        <authorList>
            <consortium name="US DOE Joint Genome Institute (JGI-PGF)"/>
            <person name="Walter F."/>
            <person name="Albersmeier A."/>
            <person name="Kalinowski J."/>
            <person name="Ruckert C."/>
        </authorList>
    </citation>
    <scope>NUCLEOTIDE SEQUENCE</scope>
    <source>
        <strain evidence="4">JCM 4369</strain>
    </source>
</reference>
<dbReference type="InterPro" id="IPR036185">
    <property type="entry name" value="DNA_heli_DnaB-like_N_sf"/>
</dbReference>
<dbReference type="PANTHER" id="PTHR30153">
    <property type="entry name" value="REPLICATIVE DNA HELICASE DNAB"/>
    <property type="match status" value="1"/>
</dbReference>
<dbReference type="Gene3D" id="3.40.50.300">
    <property type="entry name" value="P-loop containing nucleotide triphosphate hydrolases"/>
    <property type="match status" value="1"/>
</dbReference>
<reference evidence="4" key="2">
    <citation type="submission" date="2020-09" db="EMBL/GenBank/DDBJ databases">
        <authorList>
            <person name="Sun Q."/>
            <person name="Ohkuma M."/>
        </authorList>
    </citation>
    <scope>NUCLEOTIDE SEQUENCE</scope>
    <source>
        <strain evidence="4">JCM 4369</strain>
    </source>
</reference>
<organism evidence="4 5">
    <name type="scientific">Streptomyces filipinensis</name>
    <dbReference type="NCBI Taxonomy" id="66887"/>
    <lineage>
        <taxon>Bacteria</taxon>
        <taxon>Bacillati</taxon>
        <taxon>Actinomycetota</taxon>
        <taxon>Actinomycetes</taxon>
        <taxon>Kitasatosporales</taxon>
        <taxon>Streptomycetaceae</taxon>
        <taxon>Streptomyces</taxon>
    </lineage>
</organism>
<name>A0A918MGI8_9ACTN</name>
<dbReference type="InterPro" id="IPR027417">
    <property type="entry name" value="P-loop_NTPase"/>
</dbReference>
<keyword evidence="1" id="KW-0235">DNA replication</keyword>
<dbReference type="Proteomes" id="UP000618795">
    <property type="component" value="Unassembled WGS sequence"/>
</dbReference>
<comment type="caution">
    <text evidence="4">The sequence shown here is derived from an EMBL/GenBank/DDBJ whole genome shotgun (WGS) entry which is preliminary data.</text>
</comment>
<dbReference type="GO" id="GO:0003677">
    <property type="term" value="F:DNA binding"/>
    <property type="evidence" value="ECO:0007669"/>
    <property type="project" value="UniProtKB-KW"/>
</dbReference>
<dbReference type="PANTHER" id="PTHR30153:SF2">
    <property type="entry name" value="REPLICATIVE DNA HELICASE"/>
    <property type="match status" value="1"/>
</dbReference>